<dbReference type="InterPro" id="IPR036522">
    <property type="entry name" value="MoaC_sf"/>
</dbReference>
<comment type="pathway">
    <text evidence="1">Cofactor biosynthesis; molybdopterin biosynthesis.</text>
</comment>
<dbReference type="PROSITE" id="PS01078">
    <property type="entry name" value="MOCF_BIOSYNTHESIS_1"/>
    <property type="match status" value="1"/>
</dbReference>
<comment type="catalytic activity">
    <reaction evidence="5">
        <text>molybdopterin + ATP + H(+) = adenylyl-molybdopterin + diphosphate</text>
        <dbReference type="Rhea" id="RHEA:31331"/>
        <dbReference type="ChEBI" id="CHEBI:15378"/>
        <dbReference type="ChEBI" id="CHEBI:30616"/>
        <dbReference type="ChEBI" id="CHEBI:33019"/>
        <dbReference type="ChEBI" id="CHEBI:58698"/>
        <dbReference type="ChEBI" id="CHEBI:62727"/>
        <dbReference type="EC" id="2.7.7.75"/>
    </reaction>
</comment>
<dbReference type="SMART" id="SM00852">
    <property type="entry name" value="MoCF_biosynth"/>
    <property type="match status" value="1"/>
</dbReference>
<evidence type="ECO:0000259" key="8">
    <source>
        <dbReference type="SMART" id="SM00852"/>
    </source>
</evidence>
<protein>
    <recommendedName>
        <fullName evidence="3">Molybdopterin adenylyltransferase</fullName>
        <ecNumber evidence="2">2.7.7.75</ecNumber>
    </recommendedName>
</protein>
<dbReference type="PANTHER" id="PTHR43764:SF1">
    <property type="entry name" value="MOLYBDOPTERIN MOLYBDOTRANSFERASE"/>
    <property type="match status" value="1"/>
</dbReference>
<evidence type="ECO:0000313" key="10">
    <source>
        <dbReference type="Proteomes" id="UP000199642"/>
    </source>
</evidence>
<dbReference type="CDD" id="cd00886">
    <property type="entry name" value="MogA_MoaB"/>
    <property type="match status" value="1"/>
</dbReference>
<dbReference type="GO" id="GO:0061598">
    <property type="term" value="F:molybdopterin adenylyltransferase activity"/>
    <property type="evidence" value="ECO:0007669"/>
    <property type="project" value="UniProtKB-EC"/>
</dbReference>
<dbReference type="OrthoDB" id="9794429at2"/>
<evidence type="ECO:0000256" key="1">
    <source>
        <dbReference type="ARBA" id="ARBA00005046"/>
    </source>
</evidence>
<dbReference type="InterPro" id="IPR023045">
    <property type="entry name" value="MoaC"/>
</dbReference>
<keyword evidence="4" id="KW-0501">Molybdenum cofactor biosynthesis</keyword>
<keyword evidence="10" id="KW-1185">Reference proteome</keyword>
<dbReference type="InterPro" id="IPR012247">
    <property type="entry name" value="MoaC_MogA"/>
</dbReference>
<dbReference type="InterPro" id="IPR008284">
    <property type="entry name" value="MoCF_biosynth_CS"/>
</dbReference>
<dbReference type="NCBIfam" id="NF002947">
    <property type="entry name" value="PRK03604.1"/>
    <property type="match status" value="1"/>
</dbReference>
<evidence type="ECO:0000256" key="5">
    <source>
        <dbReference type="ARBA" id="ARBA00051131"/>
    </source>
</evidence>
<dbReference type="PIRSF" id="PIRSF036594">
    <property type="entry name" value="MoaC_MogA"/>
    <property type="match status" value="1"/>
</dbReference>
<reference evidence="10" key="1">
    <citation type="submission" date="2016-10" db="EMBL/GenBank/DDBJ databases">
        <authorList>
            <person name="Varghese N."/>
            <person name="Submissions S."/>
        </authorList>
    </citation>
    <scope>NUCLEOTIDE SEQUENCE [LARGE SCALE GENOMIC DNA]</scope>
    <source>
        <strain evidence="10">DSM 19315</strain>
    </source>
</reference>
<dbReference type="InterPro" id="IPR001453">
    <property type="entry name" value="MoaB/Mog_dom"/>
</dbReference>
<dbReference type="Proteomes" id="UP000199642">
    <property type="component" value="Unassembled WGS sequence"/>
</dbReference>
<dbReference type="NCBIfam" id="TIGR00177">
    <property type="entry name" value="molyb_syn"/>
    <property type="match status" value="1"/>
</dbReference>
<dbReference type="Gene3D" id="3.30.70.640">
    <property type="entry name" value="Molybdopterin cofactor biosynthesis C (MoaC) domain"/>
    <property type="match status" value="1"/>
</dbReference>
<dbReference type="PANTHER" id="PTHR43764">
    <property type="entry name" value="MOLYBDENUM COFACTOR BIOSYNTHESIS"/>
    <property type="match status" value="1"/>
</dbReference>
<evidence type="ECO:0000256" key="6">
    <source>
        <dbReference type="ARBA" id="ARBA00055087"/>
    </source>
</evidence>
<dbReference type="GO" id="GO:0006777">
    <property type="term" value="P:Mo-molybdopterin cofactor biosynthetic process"/>
    <property type="evidence" value="ECO:0007669"/>
    <property type="project" value="UniProtKB-KW"/>
</dbReference>
<dbReference type="Gene3D" id="3.40.980.10">
    <property type="entry name" value="MoaB/Mog-like domain"/>
    <property type="match status" value="1"/>
</dbReference>
<evidence type="ECO:0000256" key="2">
    <source>
        <dbReference type="ARBA" id="ARBA00012509"/>
    </source>
</evidence>
<comment type="function">
    <text evidence="6">Catalyzes the conversion of (8S)-3',8-cyclo-7,8-dihydroguanosine 5'-triphosphate to cyclic pyranopterin monophosphate (cPMP).</text>
</comment>
<dbReference type="NCBIfam" id="TIGR00581">
    <property type="entry name" value="moaC"/>
    <property type="match status" value="1"/>
</dbReference>
<dbReference type="SUPFAM" id="SSF55040">
    <property type="entry name" value="Molybdenum cofactor biosynthesis protein C, MoaC"/>
    <property type="match status" value="1"/>
</dbReference>
<organism evidence="9 10">
    <name type="scientific">Algoriphagus hitonicola</name>
    <dbReference type="NCBI Taxonomy" id="435880"/>
    <lineage>
        <taxon>Bacteria</taxon>
        <taxon>Pseudomonadati</taxon>
        <taxon>Bacteroidota</taxon>
        <taxon>Cytophagia</taxon>
        <taxon>Cytophagales</taxon>
        <taxon>Cyclobacteriaceae</taxon>
        <taxon>Algoriphagus</taxon>
    </lineage>
</organism>
<dbReference type="RefSeq" id="WP_092792598.1">
    <property type="nucleotide sequence ID" value="NZ_FOPC01000010.1"/>
</dbReference>
<dbReference type="InterPro" id="IPR051920">
    <property type="entry name" value="MPT_Adenylyltrnsfr/MoaC-Rel"/>
</dbReference>
<feature type="domain" description="MoaB/Mog" evidence="8">
    <location>
        <begin position="151"/>
        <end position="294"/>
    </location>
</feature>
<dbReference type="InterPro" id="IPR002820">
    <property type="entry name" value="Mopterin_CF_biosynth-C_dom"/>
</dbReference>
<evidence type="ECO:0000313" key="9">
    <source>
        <dbReference type="EMBL" id="SFG90238.1"/>
    </source>
</evidence>
<comment type="function">
    <text evidence="7">Catalyzes the adenylation of molybdopterin as part of the biosynthesis of the molybdenum-cofactor.</text>
</comment>
<accession>A0A1I2VLS8</accession>
<dbReference type="Pfam" id="PF01967">
    <property type="entry name" value="MoaC"/>
    <property type="match status" value="1"/>
</dbReference>
<dbReference type="EMBL" id="FOPC01000010">
    <property type="protein sequence ID" value="SFG90238.1"/>
    <property type="molecule type" value="Genomic_DNA"/>
</dbReference>
<dbReference type="STRING" id="435880.SAMN04487988_11024"/>
<dbReference type="Pfam" id="PF00994">
    <property type="entry name" value="MoCF_biosynth"/>
    <property type="match status" value="1"/>
</dbReference>
<sequence length="305" mass="33051">MVDITHKNSTLRKAIAQAIVQVSLPETIQAIKNRTVPKGDVLECARVAGLFAAKRTADMIPDCHPLPVEFTSVSYEVGEMEVKILVEIHTIYKTGVEVEAMHAASVVALTMYDMLKPIDKGVMIEQIKLVEKKGGKSDLNKKPLGKDLKAKIVVCSDSISAGKGEDKAGLAIQSKLEKHGILGFDYVIIPDEFALIQKTAMEAVAEKFDLVIFTGGTGLSPRDVTPDALEGIIERRIPGIEEAIRNYGQQRTPFAMLSRSIVGLIGETLIMGVPGSTKGAEESIDAVFPAVLHLFKVMEGASFRH</sequence>
<dbReference type="UniPathway" id="UPA00344"/>
<dbReference type="SUPFAM" id="SSF53218">
    <property type="entry name" value="Molybdenum cofactor biosynthesis proteins"/>
    <property type="match status" value="1"/>
</dbReference>
<dbReference type="EC" id="2.7.7.75" evidence="2"/>
<dbReference type="InterPro" id="IPR036425">
    <property type="entry name" value="MoaB/Mog-like_dom_sf"/>
</dbReference>
<evidence type="ECO:0000256" key="7">
    <source>
        <dbReference type="ARBA" id="ARBA00058212"/>
    </source>
</evidence>
<dbReference type="AlphaFoldDB" id="A0A1I2VLS8"/>
<gene>
    <name evidence="9" type="ORF">SAMN04487988_11024</name>
</gene>
<name>A0A1I2VLS8_9BACT</name>
<evidence type="ECO:0000256" key="3">
    <source>
        <dbReference type="ARBA" id="ARBA00013491"/>
    </source>
</evidence>
<proteinExistence type="predicted"/>
<evidence type="ECO:0000256" key="4">
    <source>
        <dbReference type="ARBA" id="ARBA00023150"/>
    </source>
</evidence>